<proteinExistence type="predicted"/>
<comment type="caution">
    <text evidence="3">The sequence shown here is derived from an EMBL/GenBank/DDBJ whole genome shotgun (WGS) entry which is preliminary data.</text>
</comment>
<name>A0A1X0QFN9_9MICR</name>
<feature type="compositionally biased region" description="Basic and acidic residues" evidence="1">
    <location>
        <begin position="310"/>
        <end position="322"/>
    </location>
</feature>
<feature type="region of interest" description="Disordered" evidence="1">
    <location>
        <begin position="310"/>
        <end position="349"/>
    </location>
</feature>
<organism evidence="3 4">
    <name type="scientific">Hepatospora eriocheir</name>
    <dbReference type="NCBI Taxonomy" id="1081669"/>
    <lineage>
        <taxon>Eukaryota</taxon>
        <taxon>Fungi</taxon>
        <taxon>Fungi incertae sedis</taxon>
        <taxon>Microsporidia</taxon>
        <taxon>Hepatosporidae</taxon>
        <taxon>Hepatospora</taxon>
    </lineage>
</organism>
<dbReference type="Proteomes" id="UP000192501">
    <property type="component" value="Unassembled WGS sequence"/>
</dbReference>
<accession>A0A1X0QFN9</accession>
<keyword evidence="2" id="KW-0472">Membrane</keyword>
<feature type="region of interest" description="Disordered" evidence="1">
    <location>
        <begin position="386"/>
        <end position="431"/>
    </location>
</feature>
<dbReference type="VEuPathDB" id="MicrosporidiaDB:A0H76_2169"/>
<dbReference type="VEuPathDB" id="MicrosporidiaDB:HERIO_449"/>
<gene>
    <name evidence="3" type="ORF">A0H76_2169</name>
</gene>
<keyword evidence="2" id="KW-0812">Transmembrane</keyword>
<reference evidence="3 4" key="1">
    <citation type="journal article" date="2017" name="Environ. Microbiol.">
        <title>Decay of the glycolytic pathway and adaptation to intranuclear parasitism within Enterocytozoonidae microsporidia.</title>
        <authorList>
            <person name="Wiredu Boakye D."/>
            <person name="Jaroenlak P."/>
            <person name="Prachumwat A."/>
            <person name="Williams T.A."/>
            <person name="Bateman K.S."/>
            <person name="Itsathitphaisarn O."/>
            <person name="Sritunyalucksana K."/>
            <person name="Paszkiewicz K.H."/>
            <person name="Moore K.A."/>
            <person name="Stentiford G.D."/>
            <person name="Williams B.A."/>
        </authorList>
    </citation>
    <scope>NUCLEOTIDE SEQUENCE [LARGE SCALE GENOMIC DNA]</scope>
    <source>
        <strain evidence="4">canceri</strain>
    </source>
</reference>
<evidence type="ECO:0000313" key="4">
    <source>
        <dbReference type="Proteomes" id="UP000192501"/>
    </source>
</evidence>
<protein>
    <submittedName>
        <fullName evidence="3">Uncharacterized protein</fullName>
    </submittedName>
</protein>
<feature type="compositionally biased region" description="Basic residues" evidence="1">
    <location>
        <begin position="323"/>
        <end position="332"/>
    </location>
</feature>
<dbReference type="EMBL" id="LTAI01000552">
    <property type="protein sequence ID" value="ORD98621.1"/>
    <property type="molecule type" value="Genomic_DNA"/>
</dbReference>
<keyword evidence="2" id="KW-1133">Transmembrane helix</keyword>
<evidence type="ECO:0000313" key="3">
    <source>
        <dbReference type="EMBL" id="ORD98621.1"/>
    </source>
</evidence>
<evidence type="ECO:0000256" key="2">
    <source>
        <dbReference type="SAM" id="Phobius"/>
    </source>
</evidence>
<feature type="transmembrane region" description="Helical" evidence="2">
    <location>
        <begin position="7"/>
        <end position="27"/>
    </location>
</feature>
<feature type="compositionally biased region" description="Basic and acidic residues" evidence="1">
    <location>
        <begin position="333"/>
        <end position="349"/>
    </location>
</feature>
<evidence type="ECO:0000256" key="1">
    <source>
        <dbReference type="SAM" id="MobiDB-lite"/>
    </source>
</evidence>
<sequence length="507" mass="58854">MKDKKKISMLVGSIILILLVLLDINMYHKTGKSLLVGASKKVSGIMFIKKNKKLEEIKKIGETVDRIERKVNIMDDKMNKHNLLHDELIKQVKKDKQTHIEIRPIKTVSKPDTKQIHISKIKLGNPLTDPTGEVIPDSLSDNQLINELLSFDDIYDNPEKHKLDNHKFEMPRRIHKNPFNAPHERHKNLFDHIKVSEPNPRINLHPFDFNQPLFGANGPNTSSKQDSVQVFKLDNLDDYKNFTDNIRKGTPEDTVFTGPVAIADFTFDRIKDITKGVPILPQIGALNHTFSKKENLNKENIIPKDEVKKEKNEVKKEKSEVKKLKKEIKKQKKIDEKKEEKRKQDEKEEKLKKEIEKLKNEKEELSKSNQSLDKLTGTLMNEIDKTNNELKEVNRKLDIQREFKKAEEPKLSKKAEEPKSSKKTEEPKLSKKIEEVKKIKETKSIKFPERSSFDSISDDFNEIVTPKIKSEPKKNKEMNFKNKDKEIGIDNLFNTIFEKSINPTPTV</sequence>
<dbReference type="AlphaFoldDB" id="A0A1X0QFN9"/>